<dbReference type="AlphaFoldDB" id="A0A3B1A6J4"/>
<accession>A0A3B1A6J4</accession>
<gene>
    <name evidence="1" type="ORF">MNBD_GAMMA21-1687</name>
</gene>
<reference evidence="1" key="1">
    <citation type="submission" date="2018-06" db="EMBL/GenBank/DDBJ databases">
        <authorList>
            <person name="Zhirakovskaya E."/>
        </authorList>
    </citation>
    <scope>NUCLEOTIDE SEQUENCE</scope>
</reference>
<dbReference type="EMBL" id="UOFR01000069">
    <property type="protein sequence ID" value="VAW99691.1"/>
    <property type="molecule type" value="Genomic_DNA"/>
</dbReference>
<proteinExistence type="predicted"/>
<protein>
    <submittedName>
        <fullName evidence="1">Uncharacterized protein</fullName>
    </submittedName>
</protein>
<evidence type="ECO:0000313" key="1">
    <source>
        <dbReference type="EMBL" id="VAW99691.1"/>
    </source>
</evidence>
<sequence length="318" mass="36449">MSLKIYKYLLTILLLNLVNISASLAEPLKTITAVNFLTDQGLLYSYTKLNEYGNPLKPTIKKMNDHKWGIHELVQTRLNKNLAEAEELKTIPLDQELFNKYALASINQVMEKEDLPRKIIEKLAKLGRKQQVDYIYAVFPAKGEFAPPTNSQWVATPPGLAIMYVKTDIWVGLSVWHYVIDVKKRSVIAEKKLQDFRKVKLPARTLFPDQVASVKKWINEDIKDENDKLKDSDVDFSRPLTEADIDVLYSKVTEENQDNIQLLDILLNPLHHTLEEFEQQPEAIMTVFKEAIQQAAIEPIDGDVGDVLYIALTPDDDW</sequence>
<name>A0A3B1A6J4_9ZZZZ</name>
<organism evidence="1">
    <name type="scientific">hydrothermal vent metagenome</name>
    <dbReference type="NCBI Taxonomy" id="652676"/>
    <lineage>
        <taxon>unclassified sequences</taxon>
        <taxon>metagenomes</taxon>
        <taxon>ecological metagenomes</taxon>
    </lineage>
</organism>